<reference evidence="1 2" key="1">
    <citation type="submission" date="2015-01" db="EMBL/GenBank/DDBJ databases">
        <title>Evolution of Trichinella species and genotypes.</title>
        <authorList>
            <person name="Korhonen P.K."/>
            <person name="Edoardo P."/>
            <person name="Giuseppe L.R."/>
            <person name="Gasser R.B."/>
        </authorList>
    </citation>
    <scope>NUCLEOTIDE SEQUENCE [LARGE SCALE GENOMIC DNA]</scope>
    <source>
        <strain evidence="1">ISS1029</strain>
    </source>
</reference>
<dbReference type="Proteomes" id="UP000055024">
    <property type="component" value="Unassembled WGS sequence"/>
</dbReference>
<dbReference type="EMBL" id="JYDP01000017">
    <property type="protein sequence ID" value="KRZ15606.1"/>
    <property type="molecule type" value="Genomic_DNA"/>
</dbReference>
<evidence type="ECO:0000313" key="1">
    <source>
        <dbReference type="EMBL" id="KRZ15606.1"/>
    </source>
</evidence>
<gene>
    <name evidence="1" type="ORF">T11_3077</name>
</gene>
<protein>
    <submittedName>
        <fullName evidence="1">Uncharacterized protein</fullName>
    </submittedName>
</protein>
<sequence length="69" mass="7919">MLQIYTVHVPLLQKKPYFDVDIDDNISTNTPSGTAQTRFDIITYSHSSIQINIGKHFLEIAFAAFGRYR</sequence>
<name>A0A0V1HYQ1_9BILA</name>
<dbReference type="AlphaFoldDB" id="A0A0V1HYQ1"/>
<evidence type="ECO:0000313" key="2">
    <source>
        <dbReference type="Proteomes" id="UP000055024"/>
    </source>
</evidence>
<comment type="caution">
    <text evidence="1">The sequence shown here is derived from an EMBL/GenBank/DDBJ whole genome shotgun (WGS) entry which is preliminary data.</text>
</comment>
<accession>A0A0V1HYQ1</accession>
<keyword evidence="2" id="KW-1185">Reference proteome</keyword>
<proteinExistence type="predicted"/>
<organism evidence="1 2">
    <name type="scientific">Trichinella zimbabwensis</name>
    <dbReference type="NCBI Taxonomy" id="268475"/>
    <lineage>
        <taxon>Eukaryota</taxon>
        <taxon>Metazoa</taxon>
        <taxon>Ecdysozoa</taxon>
        <taxon>Nematoda</taxon>
        <taxon>Enoplea</taxon>
        <taxon>Dorylaimia</taxon>
        <taxon>Trichinellida</taxon>
        <taxon>Trichinellidae</taxon>
        <taxon>Trichinella</taxon>
    </lineage>
</organism>